<reference evidence="2" key="1">
    <citation type="journal article" date="2017" name="Elife">
        <title>The kinetoplastid-infecting Bodo saltans virus (BsV), a window into the most abundant giant viruses in the sea.</title>
        <authorList>
            <person name="Deeg C.M."/>
            <person name="Chow C.-E.T."/>
            <person name="Suttle C.A."/>
        </authorList>
    </citation>
    <scope>NUCLEOTIDE SEQUENCE</scope>
    <source>
        <strain evidence="2">NG1</strain>
    </source>
</reference>
<organism evidence="2">
    <name type="scientific">Bodo saltans virus</name>
    <dbReference type="NCBI Taxonomy" id="2024608"/>
    <lineage>
        <taxon>Viruses</taxon>
        <taxon>Varidnaviria</taxon>
        <taxon>Bamfordvirae</taxon>
        <taxon>Nucleocytoviricota</taxon>
        <taxon>Megaviricetes</taxon>
        <taxon>Imitervirales</taxon>
        <taxon>Mimiviridae</taxon>
        <taxon>Klosneuvirinae</taxon>
        <taxon>Theiavirus</taxon>
        <taxon>Theiavirus salishense</taxon>
    </lineage>
</organism>
<sequence length="291" mass="32551">MHTEIEQKIQKYRSKLENAPYNILYSQKLSIYEDMIGGGCDVNKDGTYVFFINKNDALIKDLTLNQMSAFNKISSYLPGFRMKISGDELKFNECAKPDLEFCIIPPSNLTHLFKSVPSVQYTSVANLSIDKAKTDIINYEAKKQAELDAAKNEIDTIKNQLSIYKDQRLAAIESCGIIVNYLKEMLAKQKSFNLLLKPFFGSKIGSSDSKKIEPLKSFDLNACVSKMEHIKLSLSSANPSAYAQIKDIVDGLDMVVVITAASVIKSGATNKVVAIYDIKEKQQLFPNNNMV</sequence>
<evidence type="ECO:0000313" key="2">
    <source>
        <dbReference type="EMBL" id="ATZ80267.1"/>
    </source>
</evidence>
<accession>A0A2H4UTT7</accession>
<evidence type="ECO:0000256" key="1">
    <source>
        <dbReference type="SAM" id="Coils"/>
    </source>
</evidence>
<dbReference type="EMBL" id="MF782455">
    <property type="protein sequence ID" value="ATZ80267.1"/>
    <property type="molecule type" value="Genomic_DNA"/>
</dbReference>
<dbReference type="Proteomes" id="UP000240325">
    <property type="component" value="Segment"/>
</dbReference>
<evidence type="ECO:0000313" key="3">
    <source>
        <dbReference type="Proteomes" id="UP000240325"/>
    </source>
</evidence>
<gene>
    <name evidence="2" type="ORF">BMW23_0209</name>
</gene>
<keyword evidence="3" id="KW-1185">Reference proteome</keyword>
<protein>
    <submittedName>
        <fullName evidence="2">Uncharacterized protein</fullName>
    </submittedName>
</protein>
<keyword evidence="1" id="KW-0175">Coiled coil</keyword>
<feature type="coiled-coil region" evidence="1">
    <location>
        <begin position="140"/>
        <end position="167"/>
    </location>
</feature>
<proteinExistence type="predicted"/>
<name>A0A2H4UTT7_9VIRU</name>